<dbReference type="EMBL" id="JAEACU010000012">
    <property type="protein sequence ID" value="KAH7512703.1"/>
    <property type="molecule type" value="Genomic_DNA"/>
</dbReference>
<dbReference type="Proteomes" id="UP000813462">
    <property type="component" value="Unassembled WGS sequence"/>
</dbReference>
<dbReference type="SUPFAM" id="SSF51197">
    <property type="entry name" value="Clavaminate synthase-like"/>
    <property type="match status" value="1"/>
</dbReference>
<evidence type="ECO:0000313" key="1">
    <source>
        <dbReference type="EMBL" id="KAH7512703.1"/>
    </source>
</evidence>
<gene>
    <name evidence="1" type="ORF">FEM48_Zijuj12G0118800</name>
</gene>
<dbReference type="Gene3D" id="2.60.120.330">
    <property type="entry name" value="B-lactam Antibiotic, Isopenicillin N Synthase, Chain"/>
    <property type="match status" value="1"/>
</dbReference>
<name>A0A978UD60_ZIZJJ</name>
<sequence>MEGNKSTYGSSLLVPSVQELVKKQSILSVPSRYIRPDQDPILISDHLCFPQIPVIDFHKLISVESMASDELENLHFACKDWGFFPSVSFVSVDQHYT</sequence>
<evidence type="ECO:0000313" key="2">
    <source>
        <dbReference type="Proteomes" id="UP000813462"/>
    </source>
</evidence>
<protein>
    <recommendedName>
        <fullName evidence="3">Protein SRG1-like</fullName>
    </recommendedName>
</protein>
<dbReference type="InterPro" id="IPR027443">
    <property type="entry name" value="IPNS-like_sf"/>
</dbReference>
<evidence type="ECO:0008006" key="3">
    <source>
        <dbReference type="Google" id="ProtNLM"/>
    </source>
</evidence>
<reference evidence="1" key="1">
    <citation type="journal article" date="2021" name="Front. Plant Sci.">
        <title>Chromosome-Scale Genome Assembly for Chinese Sour Jujube and Insights Into Its Genome Evolution and Domestication Signature.</title>
        <authorList>
            <person name="Shen L.-Y."/>
            <person name="Luo H."/>
            <person name="Wang X.-L."/>
            <person name="Wang X.-M."/>
            <person name="Qiu X.-J."/>
            <person name="Liu H."/>
            <person name="Zhou S.-S."/>
            <person name="Jia K.-H."/>
            <person name="Nie S."/>
            <person name="Bao Y.-T."/>
            <person name="Zhang R.-G."/>
            <person name="Yun Q.-Z."/>
            <person name="Chai Y.-H."/>
            <person name="Lu J.-Y."/>
            <person name="Li Y."/>
            <person name="Zhao S.-W."/>
            <person name="Mao J.-F."/>
            <person name="Jia S.-G."/>
            <person name="Mao Y.-M."/>
        </authorList>
    </citation>
    <scope>NUCLEOTIDE SEQUENCE</scope>
    <source>
        <strain evidence="1">AT0</strain>
        <tissue evidence="1">Leaf</tissue>
    </source>
</reference>
<comment type="caution">
    <text evidence="1">The sequence shown here is derived from an EMBL/GenBank/DDBJ whole genome shotgun (WGS) entry which is preliminary data.</text>
</comment>
<dbReference type="AlphaFoldDB" id="A0A978UD60"/>
<accession>A0A978UD60</accession>
<organism evidence="1 2">
    <name type="scientific">Ziziphus jujuba var. spinosa</name>
    <dbReference type="NCBI Taxonomy" id="714518"/>
    <lineage>
        <taxon>Eukaryota</taxon>
        <taxon>Viridiplantae</taxon>
        <taxon>Streptophyta</taxon>
        <taxon>Embryophyta</taxon>
        <taxon>Tracheophyta</taxon>
        <taxon>Spermatophyta</taxon>
        <taxon>Magnoliopsida</taxon>
        <taxon>eudicotyledons</taxon>
        <taxon>Gunneridae</taxon>
        <taxon>Pentapetalae</taxon>
        <taxon>rosids</taxon>
        <taxon>fabids</taxon>
        <taxon>Rosales</taxon>
        <taxon>Rhamnaceae</taxon>
        <taxon>Paliureae</taxon>
        <taxon>Ziziphus</taxon>
    </lineage>
</organism>
<proteinExistence type="predicted"/>